<feature type="transmembrane region" description="Helical" evidence="1">
    <location>
        <begin position="12"/>
        <end position="40"/>
    </location>
</feature>
<feature type="transmembrane region" description="Helical" evidence="1">
    <location>
        <begin position="222"/>
        <end position="238"/>
    </location>
</feature>
<dbReference type="Proteomes" id="UP000680588">
    <property type="component" value="Chromosome"/>
</dbReference>
<keyword evidence="1" id="KW-1133">Transmembrane helix</keyword>
<proteinExistence type="predicted"/>
<evidence type="ECO:0000256" key="1">
    <source>
        <dbReference type="SAM" id="Phobius"/>
    </source>
</evidence>
<feature type="transmembrane region" description="Helical" evidence="1">
    <location>
        <begin position="291"/>
        <end position="309"/>
    </location>
</feature>
<dbReference type="AlphaFoldDB" id="A0A975S4F7"/>
<feature type="transmembrane region" description="Helical" evidence="1">
    <location>
        <begin position="448"/>
        <end position="470"/>
    </location>
</feature>
<keyword evidence="1" id="KW-0472">Membrane</keyword>
<feature type="transmembrane region" description="Helical" evidence="1">
    <location>
        <begin position="503"/>
        <end position="523"/>
    </location>
</feature>
<dbReference type="RefSeq" id="WP_207346888.1">
    <property type="nucleotide sequence ID" value="NZ_CP076456.1"/>
</dbReference>
<feature type="transmembrane region" description="Helical" evidence="1">
    <location>
        <begin position="52"/>
        <end position="71"/>
    </location>
</feature>
<keyword evidence="3" id="KW-1185">Reference proteome</keyword>
<keyword evidence="1" id="KW-0812">Transmembrane</keyword>
<dbReference type="KEGG" id="asun:KG104_09595"/>
<feature type="transmembrane region" description="Helical" evidence="1">
    <location>
        <begin position="83"/>
        <end position="105"/>
    </location>
</feature>
<feature type="transmembrane region" description="Helical" evidence="1">
    <location>
        <begin position="145"/>
        <end position="163"/>
    </location>
</feature>
<feature type="transmembrane region" description="Helical" evidence="1">
    <location>
        <begin position="250"/>
        <end position="279"/>
    </location>
</feature>
<feature type="transmembrane region" description="Helical" evidence="1">
    <location>
        <begin position="476"/>
        <end position="496"/>
    </location>
</feature>
<reference evidence="2" key="1">
    <citation type="submission" date="2021-06" db="EMBL/GenBank/DDBJ databases">
        <title>Novel species in genus Arthrobacter.</title>
        <authorList>
            <person name="Zhang G."/>
        </authorList>
    </citation>
    <scope>NUCLEOTIDE SEQUENCE</scope>
    <source>
        <strain evidence="2">Zg-ZUI122</strain>
    </source>
</reference>
<sequence length="547" mass="58194">MRGISATGSIKSLSYGLLPAAAGLAFCAIILWCLAGNLMFPHYGFFQYKTPWALAAAGAVLLLMTGLYFALRTVQPALLRHRLLSRLASAALWAGLFALQVRLAYAVRLPADWDARAIYTSAAGLALGTRESIDSGYFSLNPNNILLTLLLASWFSLVTSLGVTNLEMAAAFLNAVVLFAGIALTYAAARMLGGRAVAAFTLLPSTIFVLLSPWLGVFYSDTAGLLFPVLILCLLLAAQRARRLAVRIPLWVLAGTAGAAGYGIKPTVLICLLAAGITAACSPALRGRDRGAGILLLGAAVVAGSFFAGHRLITAVEQQGTAVGFDVEANPNALPPTHFLKVGAHLVPGKYGPLYGSYNEADVRSTASAGDPREKFQHGLDAYADRVAAMGPGGYVSFLNNKLLWITGDGSFFAWGEGVLDGDDYVSDNPADRSIQDVFGYGNPGFPWLFALWQGTWFIVLGLVAVPLFLRTPTLMLPEVSALRIALLGLLVFLLLSEGRARFLYLYTPYFILLASLSFFAVMDRMSGGRNAGTAGPAHSKGREVIE</sequence>
<accession>A0A975S4F7</accession>
<evidence type="ECO:0000313" key="3">
    <source>
        <dbReference type="Proteomes" id="UP000680588"/>
    </source>
</evidence>
<protein>
    <recommendedName>
        <fullName evidence="4">Glycosyltransferase RgtA/B/C/D-like domain-containing protein</fullName>
    </recommendedName>
</protein>
<organism evidence="2 3">
    <name type="scientific">Arthrobacter sunyaminii</name>
    <dbReference type="NCBI Taxonomy" id="2816859"/>
    <lineage>
        <taxon>Bacteria</taxon>
        <taxon>Bacillati</taxon>
        <taxon>Actinomycetota</taxon>
        <taxon>Actinomycetes</taxon>
        <taxon>Micrococcales</taxon>
        <taxon>Micrococcaceae</taxon>
        <taxon>Arthrobacter</taxon>
    </lineage>
</organism>
<gene>
    <name evidence="2" type="ORF">KG104_09595</name>
</gene>
<name>A0A975S4F7_9MICC</name>
<evidence type="ECO:0000313" key="2">
    <source>
        <dbReference type="EMBL" id="QWQ34812.1"/>
    </source>
</evidence>
<feature type="transmembrane region" description="Helical" evidence="1">
    <location>
        <begin position="169"/>
        <end position="189"/>
    </location>
</feature>
<evidence type="ECO:0008006" key="4">
    <source>
        <dbReference type="Google" id="ProtNLM"/>
    </source>
</evidence>
<dbReference type="EMBL" id="CP076456">
    <property type="protein sequence ID" value="QWQ34812.1"/>
    <property type="molecule type" value="Genomic_DNA"/>
</dbReference>